<feature type="transmembrane region" description="Helical" evidence="4">
    <location>
        <begin position="109"/>
        <end position="130"/>
    </location>
</feature>
<feature type="transmembrane region" description="Helical" evidence="4">
    <location>
        <begin position="142"/>
        <end position="168"/>
    </location>
</feature>
<feature type="transmembrane region" description="Helical" evidence="4">
    <location>
        <begin position="174"/>
        <end position="195"/>
    </location>
</feature>
<dbReference type="InterPro" id="IPR020846">
    <property type="entry name" value="MFS_dom"/>
</dbReference>
<evidence type="ECO:0000256" key="2">
    <source>
        <dbReference type="ARBA" id="ARBA00022989"/>
    </source>
</evidence>
<comment type="caution">
    <text evidence="6">The sequence shown here is derived from an EMBL/GenBank/DDBJ whole genome shotgun (WGS) entry which is preliminary data.</text>
</comment>
<dbReference type="Proteomes" id="UP000539957">
    <property type="component" value="Unassembled WGS sequence"/>
</dbReference>
<gene>
    <name evidence="6" type="ORF">HNP32_003699</name>
</gene>
<dbReference type="InterPro" id="IPR011701">
    <property type="entry name" value="MFS"/>
</dbReference>
<feature type="transmembrane region" description="Helical" evidence="4">
    <location>
        <begin position="268"/>
        <end position="286"/>
    </location>
</feature>
<dbReference type="Gene3D" id="1.20.1250.20">
    <property type="entry name" value="MFS general substrate transporter like domains"/>
    <property type="match status" value="1"/>
</dbReference>
<keyword evidence="3 4" id="KW-0472">Membrane</keyword>
<dbReference type="Pfam" id="PF07690">
    <property type="entry name" value="MFS_1"/>
    <property type="match status" value="1"/>
</dbReference>
<proteinExistence type="predicted"/>
<dbReference type="InterPro" id="IPR036259">
    <property type="entry name" value="MFS_trans_sf"/>
</dbReference>
<evidence type="ECO:0000256" key="4">
    <source>
        <dbReference type="SAM" id="Phobius"/>
    </source>
</evidence>
<feature type="transmembrane region" description="Helical" evidence="4">
    <location>
        <begin position="293"/>
        <end position="313"/>
    </location>
</feature>
<evidence type="ECO:0000256" key="3">
    <source>
        <dbReference type="ARBA" id="ARBA00023136"/>
    </source>
</evidence>
<evidence type="ECO:0000313" key="7">
    <source>
        <dbReference type="Proteomes" id="UP000539957"/>
    </source>
</evidence>
<feature type="domain" description="Major facilitator superfamily (MFS) profile" evidence="5">
    <location>
        <begin position="17"/>
        <end position="412"/>
    </location>
</feature>
<dbReference type="InterPro" id="IPR050327">
    <property type="entry name" value="Proton-linked_MCT"/>
</dbReference>
<feature type="transmembrane region" description="Helical" evidence="4">
    <location>
        <begin position="84"/>
        <end position="103"/>
    </location>
</feature>
<dbReference type="RefSeq" id="WP_184274074.1">
    <property type="nucleotide sequence ID" value="NZ_JACHKY010000011.1"/>
</dbReference>
<feature type="transmembrane region" description="Helical" evidence="4">
    <location>
        <begin position="386"/>
        <end position="407"/>
    </location>
</feature>
<feature type="transmembrane region" description="Helical" evidence="4">
    <location>
        <begin position="231"/>
        <end position="248"/>
    </location>
</feature>
<evidence type="ECO:0000259" key="5">
    <source>
        <dbReference type="PROSITE" id="PS50850"/>
    </source>
</evidence>
<dbReference type="GO" id="GO:0022857">
    <property type="term" value="F:transmembrane transporter activity"/>
    <property type="evidence" value="ECO:0007669"/>
    <property type="project" value="InterPro"/>
</dbReference>
<reference evidence="6 7" key="1">
    <citation type="submission" date="2020-08" db="EMBL/GenBank/DDBJ databases">
        <title>Functional genomics of gut bacteria from endangered species of beetles.</title>
        <authorList>
            <person name="Carlos-Shanley C."/>
        </authorList>
    </citation>
    <scope>NUCLEOTIDE SEQUENCE [LARGE SCALE GENOMIC DNA]</scope>
    <source>
        <strain evidence="6 7">S00123</strain>
    </source>
</reference>
<keyword evidence="7" id="KW-1185">Reference proteome</keyword>
<feature type="transmembrane region" description="Helical" evidence="4">
    <location>
        <begin position="15"/>
        <end position="35"/>
    </location>
</feature>
<dbReference type="PROSITE" id="PS50850">
    <property type="entry name" value="MFS"/>
    <property type="match status" value="1"/>
</dbReference>
<protein>
    <submittedName>
        <fullName evidence="6">Putative MFS family arabinose efflux permease</fullName>
    </submittedName>
</protein>
<dbReference type="SUPFAM" id="SSF103473">
    <property type="entry name" value="MFS general substrate transporter"/>
    <property type="match status" value="1"/>
</dbReference>
<sequence length="420" mass="44362">MSTGTKGYGEFKQGWPVVLAAMLGIGLGLSPVPIYTTGALAPHLAQAFGWGFGEIMAGLTVMTFTVLIASPVVGLLADRYGVRPVALSSVVLFGLSFMGFAFSNGSLPLYYATWAVMAVAGAGTLPVTWTRAVNNRFEVRKGLALGLALLGTGLFGYMVKPLTAWLVVEFGWRGAYVAIGALPLLLALPVGWFFFKDIGEGKETVSERRVRQAAQQAATPGLTLGQVFRQWKFWVLGVAFVLISFAVGGSIPNMENILKHAGFGADDIVWLASLIGLSVIVGRIAGGWLIDRFWAPGVAFIFLAIPALAYWHLAGGGTDVTVTAISILVIGFAAGLEYDLMAFLVARYFGMKAYGGAYGALYGFFALGAGLGPVVFGAAFDKTGSYVQPLHVSAVMLLVAAAMLLTLGRYRKFEASPAVA</sequence>
<evidence type="ECO:0000313" key="6">
    <source>
        <dbReference type="EMBL" id="MBB4799930.1"/>
    </source>
</evidence>
<keyword evidence="2 4" id="KW-1133">Transmembrane helix</keyword>
<dbReference type="PANTHER" id="PTHR11360">
    <property type="entry name" value="MONOCARBOXYLATE TRANSPORTER"/>
    <property type="match status" value="1"/>
</dbReference>
<name>A0A7W7ISW5_9CAUL</name>
<evidence type="ECO:0000256" key="1">
    <source>
        <dbReference type="ARBA" id="ARBA00022692"/>
    </source>
</evidence>
<feature type="transmembrane region" description="Helical" evidence="4">
    <location>
        <begin position="358"/>
        <end position="380"/>
    </location>
</feature>
<accession>A0A7W7ISW5</accession>
<dbReference type="AlphaFoldDB" id="A0A7W7ISW5"/>
<keyword evidence="1 4" id="KW-0812">Transmembrane</keyword>
<feature type="transmembrane region" description="Helical" evidence="4">
    <location>
        <begin position="55"/>
        <end position="77"/>
    </location>
</feature>
<feature type="transmembrane region" description="Helical" evidence="4">
    <location>
        <begin position="325"/>
        <end position="346"/>
    </location>
</feature>
<dbReference type="EMBL" id="JACHKY010000011">
    <property type="protein sequence ID" value="MBB4799930.1"/>
    <property type="molecule type" value="Genomic_DNA"/>
</dbReference>
<organism evidence="6 7">
    <name type="scientific">Brevundimonas bullata</name>
    <dbReference type="NCBI Taxonomy" id="13160"/>
    <lineage>
        <taxon>Bacteria</taxon>
        <taxon>Pseudomonadati</taxon>
        <taxon>Pseudomonadota</taxon>
        <taxon>Alphaproteobacteria</taxon>
        <taxon>Caulobacterales</taxon>
        <taxon>Caulobacteraceae</taxon>
        <taxon>Brevundimonas</taxon>
    </lineage>
</organism>